<dbReference type="PANTHER" id="PTHR43685">
    <property type="entry name" value="GLYCOSYLTRANSFERASE"/>
    <property type="match status" value="1"/>
</dbReference>
<evidence type="ECO:0000256" key="1">
    <source>
        <dbReference type="ARBA" id="ARBA00006739"/>
    </source>
</evidence>
<dbReference type="InterPro" id="IPR050834">
    <property type="entry name" value="Glycosyltransf_2"/>
</dbReference>
<comment type="similarity">
    <text evidence="1">Belongs to the glycosyltransferase 2 family.</text>
</comment>
<name>A0A426TC15_STRSU</name>
<reference evidence="5 6" key="1">
    <citation type="submission" date="2018-11" db="EMBL/GenBank/DDBJ databases">
        <authorList>
            <person name="Stevens M.J."/>
            <person name="Cernela N."/>
            <person name="Spoerry Serrano N."/>
            <person name="Schmitt S."/>
            <person name="Schrenzel J."/>
            <person name="Stephan R."/>
        </authorList>
    </citation>
    <scope>NUCLEOTIDE SEQUENCE [LARGE SCALE GENOMIC DNA]</scope>
    <source>
        <strain evidence="5 6">PP422</strain>
    </source>
</reference>
<dbReference type="PANTHER" id="PTHR43685:SF5">
    <property type="entry name" value="GLYCOSYLTRANSFERASE EPSE-RELATED"/>
    <property type="match status" value="1"/>
</dbReference>
<proteinExistence type="inferred from homology"/>
<gene>
    <name evidence="5" type="ORF">EI998_08005</name>
</gene>
<dbReference type="Proteomes" id="UP000274117">
    <property type="component" value="Unassembled WGS sequence"/>
</dbReference>
<reference evidence="5 6" key="2">
    <citation type="submission" date="2018-12" db="EMBL/GenBank/DDBJ databases">
        <title>Whole-genome sequences of fifteen clinical Streptococcus suis strains isolated from pigs between 2006 and 2018.</title>
        <authorList>
            <person name="Stevens M.J.A."/>
            <person name="Cernela N."/>
            <person name="Spoerry Serrano N."/>
            <person name="Schmitt S."/>
            <person name="Schrenzel J."/>
            <person name="Stephan R."/>
        </authorList>
    </citation>
    <scope>NUCLEOTIDE SEQUENCE [LARGE SCALE GENOMIC DNA]</scope>
    <source>
        <strain evidence="5 6">PP422</strain>
    </source>
</reference>
<protein>
    <submittedName>
        <fullName evidence="5">Glycosyltransferase family 2 protein</fullName>
    </submittedName>
</protein>
<dbReference type="InterPro" id="IPR001173">
    <property type="entry name" value="Glyco_trans_2-like"/>
</dbReference>
<dbReference type="CDD" id="cd00761">
    <property type="entry name" value="Glyco_tranf_GTA_type"/>
    <property type="match status" value="1"/>
</dbReference>
<evidence type="ECO:0000256" key="2">
    <source>
        <dbReference type="ARBA" id="ARBA00022676"/>
    </source>
</evidence>
<evidence type="ECO:0000313" key="5">
    <source>
        <dbReference type="EMBL" id="RRR51708.1"/>
    </source>
</evidence>
<dbReference type="Pfam" id="PF00535">
    <property type="entry name" value="Glycos_transf_2"/>
    <property type="match status" value="1"/>
</dbReference>
<evidence type="ECO:0000259" key="4">
    <source>
        <dbReference type="Pfam" id="PF00535"/>
    </source>
</evidence>
<dbReference type="GO" id="GO:0016757">
    <property type="term" value="F:glycosyltransferase activity"/>
    <property type="evidence" value="ECO:0007669"/>
    <property type="project" value="UniProtKB-KW"/>
</dbReference>
<evidence type="ECO:0000313" key="6">
    <source>
        <dbReference type="Proteomes" id="UP000274117"/>
    </source>
</evidence>
<dbReference type="Gene3D" id="3.90.550.10">
    <property type="entry name" value="Spore Coat Polysaccharide Biosynthesis Protein SpsA, Chain A"/>
    <property type="match status" value="1"/>
</dbReference>
<evidence type="ECO:0000256" key="3">
    <source>
        <dbReference type="ARBA" id="ARBA00022679"/>
    </source>
</evidence>
<sequence>MNKDLSRPLVSVIIPMYNAADYITETINSVLKQTYQNYEIIVVDDCSTDQSVVLVKEMMTWVPDLNLLENPTNSGVAISRNKGVAAAHGRYICFLDADDLWLPTKLEKQLAFAEANGHAFTFTAYQFADENGTSLNKIVKVPAKISYQESLRNHTIFTSTVMLDLHQLTKEQIAMPDVRRGQDTATWWKILKVTGYAYSLPEALSIYRRVNSSLSANKLKAIKRTWYLFRKVEGLSLIQTIIPFIGYAYNAVKRRI</sequence>
<comment type="caution">
    <text evidence="5">The sequence shown here is derived from an EMBL/GenBank/DDBJ whole genome shotgun (WGS) entry which is preliminary data.</text>
</comment>
<keyword evidence="3 5" id="KW-0808">Transferase</keyword>
<dbReference type="InterPro" id="IPR029044">
    <property type="entry name" value="Nucleotide-diphossugar_trans"/>
</dbReference>
<dbReference type="SUPFAM" id="SSF53448">
    <property type="entry name" value="Nucleotide-diphospho-sugar transferases"/>
    <property type="match status" value="1"/>
</dbReference>
<organism evidence="5 6">
    <name type="scientific">Streptococcus suis</name>
    <dbReference type="NCBI Taxonomy" id="1307"/>
    <lineage>
        <taxon>Bacteria</taxon>
        <taxon>Bacillati</taxon>
        <taxon>Bacillota</taxon>
        <taxon>Bacilli</taxon>
        <taxon>Lactobacillales</taxon>
        <taxon>Streptococcaceae</taxon>
        <taxon>Streptococcus</taxon>
    </lineage>
</organism>
<keyword evidence="2" id="KW-0328">Glycosyltransferase</keyword>
<feature type="domain" description="Glycosyltransferase 2-like" evidence="4">
    <location>
        <begin position="11"/>
        <end position="137"/>
    </location>
</feature>
<accession>A0A426TC15</accession>
<dbReference type="EMBL" id="RSDO01000014">
    <property type="protein sequence ID" value="RRR51708.1"/>
    <property type="molecule type" value="Genomic_DNA"/>
</dbReference>
<dbReference type="AlphaFoldDB" id="A0A426TC15"/>